<sequence>MVPHQPEPLSLEAQLAALQEENRQLRADQVMAQAEQAAADDEKQRQDRFRTIFENSPFGQKIITSDLLIRQANQAVVDMLGCARLEDVVGHRILEFAHPDHRADWHYLQQRLWAHKLSHFMLETCLVRPDGSSFWCQVTSIRFPDGEDELGYTQLEDISERKALELSLKRLYDAQETILHLVTHDLKTPIAHIQLLTDLLQRQADAAQQSADEAQDTARYLALIRQSCAEANKLLQDVLFLGSLDAAHLKKQPTNLVALLERRLVPHQLVAHDKNLTLTLEVPTQALQANLNADVFGRVVDNLVSNALKFTPAGGRVTVRLQECPGCVQFTVRDTGIGIPEALQEQLFEKFTSSARLGVGGEVSTGLGLFITRQIVQLHRGKLWVESREGAGTCFFVELH</sequence>
<proteinExistence type="predicted"/>
<keyword evidence="3" id="KW-0597">Phosphoprotein</keyword>
<dbReference type="InterPro" id="IPR036097">
    <property type="entry name" value="HisK_dim/P_sf"/>
</dbReference>
<dbReference type="Gene3D" id="3.30.565.10">
    <property type="entry name" value="Histidine kinase-like ATPase, C-terminal domain"/>
    <property type="match status" value="1"/>
</dbReference>
<dbReference type="Gene3D" id="3.30.450.20">
    <property type="entry name" value="PAS domain"/>
    <property type="match status" value="1"/>
</dbReference>
<dbReference type="PANTHER" id="PTHR43547:SF2">
    <property type="entry name" value="HYBRID SIGNAL TRANSDUCTION HISTIDINE KINASE C"/>
    <property type="match status" value="1"/>
</dbReference>
<dbReference type="CDD" id="cd00075">
    <property type="entry name" value="HATPase"/>
    <property type="match status" value="1"/>
</dbReference>
<dbReference type="NCBIfam" id="TIGR00229">
    <property type="entry name" value="sensory_box"/>
    <property type="match status" value="1"/>
</dbReference>
<dbReference type="Gene3D" id="1.10.287.130">
    <property type="match status" value="1"/>
</dbReference>
<dbReference type="InterPro" id="IPR000700">
    <property type="entry name" value="PAS-assoc_C"/>
</dbReference>
<keyword evidence="6" id="KW-0418">Kinase</keyword>
<dbReference type="InterPro" id="IPR003661">
    <property type="entry name" value="HisK_dim/P_dom"/>
</dbReference>
<dbReference type="SMART" id="SM00387">
    <property type="entry name" value="HATPase_c"/>
    <property type="match status" value="1"/>
</dbReference>
<reference evidence="6 7" key="1">
    <citation type="submission" date="2022-03" db="EMBL/GenBank/DDBJ databases">
        <title>Hymenobactersp. isolated from the air.</title>
        <authorList>
            <person name="Won M."/>
            <person name="Kwon S.-W."/>
        </authorList>
    </citation>
    <scope>NUCLEOTIDE SEQUENCE [LARGE SCALE GENOMIC DNA]</scope>
    <source>
        <strain evidence="6 7">KACC 21982</strain>
    </source>
</reference>
<evidence type="ECO:0000259" key="4">
    <source>
        <dbReference type="PROSITE" id="PS50109"/>
    </source>
</evidence>
<evidence type="ECO:0000313" key="7">
    <source>
        <dbReference type="Proteomes" id="UP000831113"/>
    </source>
</evidence>
<name>A0ABY4CST3_9BACT</name>
<comment type="catalytic activity">
    <reaction evidence="1">
        <text>ATP + protein L-histidine = ADP + protein N-phospho-L-histidine.</text>
        <dbReference type="EC" id="2.7.13.3"/>
    </reaction>
</comment>
<evidence type="ECO:0000313" key="6">
    <source>
        <dbReference type="EMBL" id="UOG73325.1"/>
    </source>
</evidence>
<dbReference type="PROSITE" id="PS50109">
    <property type="entry name" value="HIS_KIN"/>
    <property type="match status" value="1"/>
</dbReference>
<dbReference type="CDD" id="cd00082">
    <property type="entry name" value="HisKA"/>
    <property type="match status" value="1"/>
</dbReference>
<dbReference type="GO" id="GO:0016301">
    <property type="term" value="F:kinase activity"/>
    <property type="evidence" value="ECO:0007669"/>
    <property type="project" value="UniProtKB-KW"/>
</dbReference>
<feature type="domain" description="Histidine kinase" evidence="4">
    <location>
        <begin position="181"/>
        <end position="400"/>
    </location>
</feature>
<evidence type="ECO:0000259" key="5">
    <source>
        <dbReference type="PROSITE" id="PS50113"/>
    </source>
</evidence>
<keyword evidence="6" id="KW-0808">Transferase</keyword>
<dbReference type="Proteomes" id="UP000831113">
    <property type="component" value="Chromosome"/>
</dbReference>
<dbReference type="SUPFAM" id="SSF55785">
    <property type="entry name" value="PYP-like sensor domain (PAS domain)"/>
    <property type="match status" value="1"/>
</dbReference>
<dbReference type="PROSITE" id="PS50113">
    <property type="entry name" value="PAC"/>
    <property type="match status" value="1"/>
</dbReference>
<dbReference type="SUPFAM" id="SSF55874">
    <property type="entry name" value="ATPase domain of HSP90 chaperone/DNA topoisomerase II/histidine kinase"/>
    <property type="match status" value="1"/>
</dbReference>
<dbReference type="RefSeq" id="WP_243795560.1">
    <property type="nucleotide sequence ID" value="NZ_CP094669.1"/>
</dbReference>
<dbReference type="InterPro" id="IPR036890">
    <property type="entry name" value="HATPase_C_sf"/>
</dbReference>
<evidence type="ECO:0000256" key="2">
    <source>
        <dbReference type="ARBA" id="ARBA00012438"/>
    </source>
</evidence>
<dbReference type="Pfam" id="PF00989">
    <property type="entry name" value="PAS"/>
    <property type="match status" value="1"/>
</dbReference>
<gene>
    <name evidence="6" type="ORF">MTX78_14455</name>
</gene>
<dbReference type="InterPro" id="IPR005467">
    <property type="entry name" value="His_kinase_dom"/>
</dbReference>
<dbReference type="EC" id="2.7.13.3" evidence="2"/>
<dbReference type="InterPro" id="IPR000014">
    <property type="entry name" value="PAS"/>
</dbReference>
<dbReference type="Pfam" id="PF00512">
    <property type="entry name" value="HisKA"/>
    <property type="match status" value="1"/>
</dbReference>
<dbReference type="SUPFAM" id="SSF47384">
    <property type="entry name" value="Homodimeric domain of signal transducing histidine kinase"/>
    <property type="match status" value="1"/>
</dbReference>
<evidence type="ECO:0000256" key="3">
    <source>
        <dbReference type="ARBA" id="ARBA00022553"/>
    </source>
</evidence>
<dbReference type="EMBL" id="CP094669">
    <property type="protein sequence ID" value="UOG73325.1"/>
    <property type="molecule type" value="Genomic_DNA"/>
</dbReference>
<dbReference type="SMART" id="SM00388">
    <property type="entry name" value="HisKA"/>
    <property type="match status" value="1"/>
</dbReference>
<dbReference type="PRINTS" id="PR00344">
    <property type="entry name" value="BCTRLSENSOR"/>
</dbReference>
<keyword evidence="7" id="KW-1185">Reference proteome</keyword>
<dbReference type="PANTHER" id="PTHR43547">
    <property type="entry name" value="TWO-COMPONENT HISTIDINE KINASE"/>
    <property type="match status" value="1"/>
</dbReference>
<dbReference type="Pfam" id="PF02518">
    <property type="entry name" value="HATPase_c"/>
    <property type="match status" value="1"/>
</dbReference>
<dbReference type="InterPro" id="IPR035965">
    <property type="entry name" value="PAS-like_dom_sf"/>
</dbReference>
<dbReference type="CDD" id="cd00130">
    <property type="entry name" value="PAS"/>
    <property type="match status" value="1"/>
</dbReference>
<dbReference type="SMART" id="SM00091">
    <property type="entry name" value="PAS"/>
    <property type="match status" value="1"/>
</dbReference>
<protein>
    <recommendedName>
        <fullName evidence="2">histidine kinase</fullName>
        <ecNumber evidence="2">2.7.13.3</ecNumber>
    </recommendedName>
</protein>
<dbReference type="InterPro" id="IPR004358">
    <property type="entry name" value="Sig_transdc_His_kin-like_C"/>
</dbReference>
<organism evidence="6 7">
    <name type="scientific">Hymenobacter tibetensis</name>
    <dbReference type="NCBI Taxonomy" id="497967"/>
    <lineage>
        <taxon>Bacteria</taxon>
        <taxon>Pseudomonadati</taxon>
        <taxon>Bacteroidota</taxon>
        <taxon>Cytophagia</taxon>
        <taxon>Cytophagales</taxon>
        <taxon>Hymenobacteraceae</taxon>
        <taxon>Hymenobacter</taxon>
    </lineage>
</organism>
<feature type="domain" description="PAC" evidence="5">
    <location>
        <begin position="120"/>
        <end position="170"/>
    </location>
</feature>
<accession>A0ABY4CST3</accession>
<evidence type="ECO:0000256" key="1">
    <source>
        <dbReference type="ARBA" id="ARBA00000085"/>
    </source>
</evidence>
<dbReference type="InterPro" id="IPR003594">
    <property type="entry name" value="HATPase_dom"/>
</dbReference>
<dbReference type="InterPro" id="IPR013767">
    <property type="entry name" value="PAS_fold"/>
</dbReference>